<dbReference type="Gene3D" id="3.40.50.2300">
    <property type="match status" value="1"/>
</dbReference>
<dbReference type="SUPFAM" id="SSF141371">
    <property type="entry name" value="PilZ domain-like"/>
    <property type="match status" value="1"/>
</dbReference>
<dbReference type="InterPro" id="IPR011006">
    <property type="entry name" value="CheY-like_superfamily"/>
</dbReference>
<feature type="domain" description="Response regulatory" evidence="3">
    <location>
        <begin position="7"/>
        <end position="123"/>
    </location>
</feature>
<dbReference type="Pfam" id="PF07238">
    <property type="entry name" value="PilZ"/>
    <property type="match status" value="1"/>
</dbReference>
<accession>A0ABM8HVU6</accession>
<dbReference type="InterPro" id="IPR001789">
    <property type="entry name" value="Sig_transdc_resp-reg_receiver"/>
</dbReference>
<proteinExistence type="predicted"/>
<evidence type="ECO:0000256" key="1">
    <source>
        <dbReference type="ARBA" id="ARBA00022553"/>
    </source>
</evidence>
<protein>
    <recommendedName>
        <fullName evidence="3">Response regulatory domain-containing protein</fullName>
    </recommendedName>
</protein>
<dbReference type="PANTHER" id="PTHR44591:SF3">
    <property type="entry name" value="RESPONSE REGULATORY DOMAIN-CONTAINING PROTEIN"/>
    <property type="match status" value="1"/>
</dbReference>
<organism evidence="4 5">
    <name type="scientific">Desulfuromonas versatilis</name>
    <dbReference type="NCBI Taxonomy" id="2802975"/>
    <lineage>
        <taxon>Bacteria</taxon>
        <taxon>Pseudomonadati</taxon>
        <taxon>Thermodesulfobacteriota</taxon>
        <taxon>Desulfuromonadia</taxon>
        <taxon>Desulfuromonadales</taxon>
        <taxon>Desulfuromonadaceae</taxon>
        <taxon>Desulfuromonas</taxon>
    </lineage>
</organism>
<evidence type="ECO:0000313" key="5">
    <source>
        <dbReference type="Proteomes" id="UP001319827"/>
    </source>
</evidence>
<comment type="caution">
    <text evidence="2">Lacks conserved residue(s) required for the propagation of feature annotation.</text>
</comment>
<dbReference type="Proteomes" id="UP001319827">
    <property type="component" value="Chromosome"/>
</dbReference>
<dbReference type="RefSeq" id="WP_221250393.1">
    <property type="nucleotide sequence ID" value="NZ_AP024355.1"/>
</dbReference>
<reference evidence="4 5" key="2">
    <citation type="journal article" date="2021" name="Int. J. Syst. Evol. Microbiol.">
        <title>Isolation and Polyphasic Characterization of Desulfuromonas versatilis sp. Nov., an Electrogenic Bacteria Capable of Versatile Metabolism Isolated from a Graphene Oxide-Reducing Enrichment Culture.</title>
        <authorList>
            <person name="Xie L."/>
            <person name="Yoshida N."/>
            <person name="Ishii S."/>
            <person name="Meng L."/>
        </authorList>
    </citation>
    <scope>NUCLEOTIDE SEQUENCE [LARGE SCALE GENOMIC DNA]</scope>
    <source>
        <strain evidence="4 5">NIT-T3</strain>
    </source>
</reference>
<dbReference type="EMBL" id="AP024355">
    <property type="protein sequence ID" value="BCR07022.1"/>
    <property type="molecule type" value="Genomic_DNA"/>
</dbReference>
<dbReference type="InterPro" id="IPR050595">
    <property type="entry name" value="Bact_response_regulator"/>
</dbReference>
<evidence type="ECO:0000313" key="4">
    <source>
        <dbReference type="EMBL" id="BCR07022.1"/>
    </source>
</evidence>
<dbReference type="PROSITE" id="PS50110">
    <property type="entry name" value="RESPONSE_REGULATORY"/>
    <property type="match status" value="1"/>
</dbReference>
<name>A0ABM8HVU6_9BACT</name>
<dbReference type="CDD" id="cd17546">
    <property type="entry name" value="REC_hyHK_CKI1_RcsC-like"/>
    <property type="match status" value="1"/>
</dbReference>
<evidence type="ECO:0000256" key="2">
    <source>
        <dbReference type="PROSITE-ProRule" id="PRU00169"/>
    </source>
</evidence>
<dbReference type="SUPFAM" id="SSF52172">
    <property type="entry name" value="CheY-like"/>
    <property type="match status" value="1"/>
</dbReference>
<keyword evidence="5" id="KW-1185">Reference proteome</keyword>
<dbReference type="InterPro" id="IPR009875">
    <property type="entry name" value="PilZ_domain"/>
</dbReference>
<evidence type="ECO:0000259" key="3">
    <source>
        <dbReference type="PROSITE" id="PS50110"/>
    </source>
</evidence>
<keyword evidence="1" id="KW-0597">Phosphoprotein</keyword>
<dbReference type="PANTHER" id="PTHR44591">
    <property type="entry name" value="STRESS RESPONSE REGULATOR PROTEIN 1"/>
    <property type="match status" value="1"/>
</dbReference>
<dbReference type="Pfam" id="PF00072">
    <property type="entry name" value="Response_reg"/>
    <property type="match status" value="1"/>
</dbReference>
<gene>
    <name evidence="4" type="ORF">DESUT3_40910</name>
</gene>
<reference evidence="4 5" key="1">
    <citation type="journal article" date="2016" name="C (Basel)">
        <title>Selective Growth of and Electricity Production by Marine Exoelectrogenic Bacteria in Self-Aggregated Hydrogel of Microbially Reduced Graphene Oxide.</title>
        <authorList>
            <person name="Yoshida N."/>
            <person name="Goto Y."/>
            <person name="Miyata Y."/>
        </authorList>
    </citation>
    <scope>NUCLEOTIDE SEQUENCE [LARGE SCALE GENOMIC DNA]</scope>
    <source>
        <strain evidence="4 5">NIT-T3</strain>
    </source>
</reference>
<dbReference type="SMART" id="SM00448">
    <property type="entry name" value="REC"/>
    <property type="match status" value="1"/>
</dbReference>
<dbReference type="Gene3D" id="2.40.10.220">
    <property type="entry name" value="predicted glycosyltransferase like domains"/>
    <property type="match status" value="1"/>
</dbReference>
<sequence length="251" mass="27162">MVARNKKILVADDHLTSIMYQSILLGRLGYEVVPAFSGREVLEQLEAARPDLVLLASNLPEMDGLLTLKTLRGHSRGAKVPVIIVAESHSEAYQRQAEAAGCSGYLAKPIGIKALNAVLQQALFAEGLVRSNLRVPLAQQVEIRHGEELGHYRGVALSEGGLFVLSAEPLPVGSQVRVGLQLSSDCRLELAGRVIYHQGFGAERRDPEQGMAIAFQDPDEAALASLRRHIRAILAGDLTGGEDGQVFFREP</sequence>